<feature type="domain" description="RNA-binding protein KhpB N-terminal" evidence="1">
    <location>
        <begin position="5"/>
        <end position="56"/>
    </location>
</feature>
<dbReference type="SMART" id="SM01245">
    <property type="entry name" value="Jag_N"/>
    <property type="match status" value="1"/>
</dbReference>
<dbReference type="InterPro" id="IPR039247">
    <property type="entry name" value="KhpB"/>
</dbReference>
<organism evidence="2 3">
    <name type="scientific">Terrilactibacillus laevilacticus</name>
    <dbReference type="NCBI Taxonomy" id="1380157"/>
    <lineage>
        <taxon>Bacteria</taxon>
        <taxon>Bacillati</taxon>
        <taxon>Bacillota</taxon>
        <taxon>Bacilli</taxon>
        <taxon>Bacillales</taxon>
        <taxon>Bacillaceae</taxon>
        <taxon>Terrilactibacillus</taxon>
    </lineage>
</organism>
<name>A0ABW5PNZ4_9BACI</name>
<dbReference type="RefSeq" id="WP_141191274.1">
    <property type="nucleotide sequence ID" value="NZ_JBHUMR010000007.1"/>
</dbReference>
<accession>A0ABW5PNZ4</accession>
<dbReference type="InterPro" id="IPR038247">
    <property type="entry name" value="Jag_N_dom_sf"/>
</dbReference>
<protein>
    <submittedName>
        <fullName evidence="2">Jag N-terminal domain-containing protein</fullName>
    </submittedName>
</protein>
<dbReference type="InterPro" id="IPR032782">
    <property type="entry name" value="KhpB_N"/>
</dbReference>
<gene>
    <name evidence="2" type="ORF">ACFSTF_04540</name>
</gene>
<sequence length="60" mass="6619">MNTVEKYGETVEAAMQTALEELNATKDEVTVEILEKPRKGVLGIGKKRALVKVELTSKMV</sequence>
<dbReference type="Proteomes" id="UP001597458">
    <property type="component" value="Unassembled WGS sequence"/>
</dbReference>
<comment type="caution">
    <text evidence="2">The sequence shown here is derived from an EMBL/GenBank/DDBJ whole genome shotgun (WGS) entry which is preliminary data.</text>
</comment>
<evidence type="ECO:0000259" key="1">
    <source>
        <dbReference type="SMART" id="SM01245"/>
    </source>
</evidence>
<dbReference type="Gene3D" id="3.30.30.80">
    <property type="entry name" value="probable RNA-binding protein from clostridium symbiosum atcc 14940"/>
    <property type="match status" value="1"/>
</dbReference>
<dbReference type="PANTHER" id="PTHR35800:SF1">
    <property type="entry name" value="RNA-BINDING PROTEIN KHPB"/>
    <property type="match status" value="1"/>
</dbReference>
<dbReference type="PANTHER" id="PTHR35800">
    <property type="entry name" value="PROTEIN JAG"/>
    <property type="match status" value="1"/>
</dbReference>
<evidence type="ECO:0000313" key="2">
    <source>
        <dbReference type="EMBL" id="MFD2616578.1"/>
    </source>
</evidence>
<evidence type="ECO:0000313" key="3">
    <source>
        <dbReference type="Proteomes" id="UP001597458"/>
    </source>
</evidence>
<reference evidence="3" key="1">
    <citation type="journal article" date="2019" name="Int. J. Syst. Evol. Microbiol.">
        <title>The Global Catalogue of Microorganisms (GCM) 10K type strain sequencing project: providing services to taxonomists for standard genome sequencing and annotation.</title>
        <authorList>
            <consortium name="The Broad Institute Genomics Platform"/>
            <consortium name="The Broad Institute Genome Sequencing Center for Infectious Disease"/>
            <person name="Wu L."/>
            <person name="Ma J."/>
        </authorList>
    </citation>
    <scope>NUCLEOTIDE SEQUENCE [LARGE SCALE GENOMIC DNA]</scope>
    <source>
        <strain evidence="3">TISTR 2241</strain>
    </source>
</reference>
<dbReference type="EMBL" id="JBHUMR010000007">
    <property type="protein sequence ID" value="MFD2616578.1"/>
    <property type="molecule type" value="Genomic_DNA"/>
</dbReference>
<keyword evidence="3" id="KW-1185">Reference proteome</keyword>
<dbReference type="Pfam" id="PF14804">
    <property type="entry name" value="Jag_N"/>
    <property type="match status" value="1"/>
</dbReference>
<proteinExistence type="predicted"/>